<dbReference type="EMBL" id="JADFTS010000004">
    <property type="protein sequence ID" value="KAF9608810.1"/>
    <property type="molecule type" value="Genomic_DNA"/>
</dbReference>
<dbReference type="Gene3D" id="3.40.50.150">
    <property type="entry name" value="Vaccinia Virus protein VP39"/>
    <property type="match status" value="1"/>
</dbReference>
<comment type="subunit">
    <text evidence="1">Heterooctamer of 4 alpha and 4 beta chains.</text>
</comment>
<dbReference type="SUPFAM" id="SSF52210">
    <property type="entry name" value="Succinyl-CoA synthetase domains"/>
    <property type="match status" value="1"/>
</dbReference>
<protein>
    <submittedName>
        <fullName evidence="5">Uncharacterized protein</fullName>
    </submittedName>
</protein>
<keyword evidence="2" id="KW-0175">Coiled coil</keyword>
<dbReference type="Gene3D" id="3.40.50.261">
    <property type="entry name" value="Succinyl-CoA synthetase domains"/>
    <property type="match status" value="1"/>
</dbReference>
<feature type="compositionally biased region" description="Polar residues" evidence="3">
    <location>
        <begin position="60"/>
        <end position="71"/>
    </location>
</feature>
<evidence type="ECO:0000313" key="5">
    <source>
        <dbReference type="EMBL" id="KAF9608810.1"/>
    </source>
</evidence>
<feature type="region of interest" description="Disordered" evidence="3">
    <location>
        <begin position="60"/>
        <end position="81"/>
    </location>
</feature>
<evidence type="ECO:0000256" key="1">
    <source>
        <dbReference type="ARBA" id="ARBA00011412"/>
    </source>
</evidence>
<feature type="region of interest" description="Disordered" evidence="3">
    <location>
        <begin position="556"/>
        <end position="596"/>
    </location>
</feature>
<dbReference type="Proteomes" id="UP000631114">
    <property type="component" value="Unassembled WGS sequence"/>
</dbReference>
<keyword evidence="6" id="KW-1185">Reference proteome</keyword>
<dbReference type="PANTHER" id="PTHR37178">
    <property type="entry name" value="PLANT/PROTEIN"/>
    <property type="match status" value="1"/>
</dbReference>
<gene>
    <name evidence="5" type="ORF">IFM89_011848</name>
</gene>
<dbReference type="OrthoDB" id="566751at2759"/>
<keyword evidence="4" id="KW-0812">Transmembrane</keyword>
<feature type="compositionally biased region" description="Basic and acidic residues" evidence="3">
    <location>
        <begin position="579"/>
        <end position="596"/>
    </location>
</feature>
<evidence type="ECO:0000256" key="3">
    <source>
        <dbReference type="SAM" id="MobiDB-lite"/>
    </source>
</evidence>
<keyword evidence="4" id="KW-0472">Membrane</keyword>
<keyword evidence="4" id="KW-1133">Transmembrane helix</keyword>
<dbReference type="InterPro" id="IPR029063">
    <property type="entry name" value="SAM-dependent_MTases_sf"/>
</dbReference>
<feature type="region of interest" description="Disordered" evidence="3">
    <location>
        <begin position="1"/>
        <end position="22"/>
    </location>
</feature>
<sequence length="1133" mass="126667">METLSSVSPTIVLPPNNPHRPFQKHNNLIISNSLTKTKTRQFPIFRQERCIRRWPAADNTSCGFSGRSSSGDIEGEESNKEELERALHLDGSIPGSSDEFVKRVSSRAYDMRRNVQQSLDTTSYDVLEANPWRESSKPVYVLTQKENQICTMKTRRSRSEVERELGQLFSKGGKRRPEFGNKTKQSRSGTEFRMLVEDVREGVLNMTIGIRTVKDVEDKVEENMDQVMEIQGSLNKLIEKVTRDAQAREQLEKRIDERFDRLINLLNDKGYIEMEKQVDAGLYSNTEKPLETFTEAETPIHQVDSERNKWGLLKVVSKDQNEKRYDSRASSVFASTSDCGLPALFDGKYGKIYKNLDGYAVLDSVVVTRVMVWKCVLRWLLDKGKGYVSENMDKSLAEVVGTVRQDFCATWLDELPEYYKLLVVLEVVLVDSCKVLNSGAMAGAIPNHEHSDPLVQEFVKRLLHQDRGLVATGKTLSEDGNQWIGLDISQLVLSVALEREVEGDLLLSDMGQGLAVRTGVIDGAIRFAGSVVVDYPHNSKSRKEYPVLTCGPPSISTAIPIGKGEEGGSSSDDESSGDEDNHSVSISDRHCPRKKMEGKVENIAGKMLGQRLVTKQIGSQDKAVSKTGRNLHQEVTEKFPVMNIKVPVDVFKGISDEEAAKIISLDPKVAYSDGSMKQGKKLDKLVCACDCTVLEFNLLAAETSNDQLVAAIANDNVVFGQKEIFPLRDSSQRKPREFAAAKAYGIYIGLDGGIGFMVNGAGLAMATVDIIKLRTETNAIETHMVFEDENDAAKFCDLLQGGGKGCEGVAEIEASSVFDICQKMRALAVLFRRGGTPPKPESLELNLKAKKRSLEDQDVYGNKTAGQVVNLYPCLECVNKLNGCLRRKKRQTAIFTINPTVNTVPSPWSIGPSPIHLVCISAELPEYYVPSSQKWQRLSWDSLHLSHTYIVPPSQRPNSSVHRRHRSSCLQALAGIVAGINVACPMRAGMQLVGLYGKLFKCPNFTGRAGEVMRNSRANVCTVRALPDWHLMAVLVQHMEGQRDLITHKSVWHLNDKTMKNVYTMYTMFTCWGCCFFGAMKVKILILNRIHIMMEKNIGKMEEMVQGIGCMRRYASFLLLSMHHYNQIRTRSR</sequence>
<dbReference type="PANTHER" id="PTHR37178:SF1">
    <property type="entry name" value="PLANT_PROTEIN"/>
    <property type="match status" value="1"/>
</dbReference>
<evidence type="ECO:0000313" key="6">
    <source>
        <dbReference type="Proteomes" id="UP000631114"/>
    </source>
</evidence>
<dbReference type="InterPro" id="IPR016102">
    <property type="entry name" value="Succinyl-CoA_synth-like"/>
</dbReference>
<dbReference type="AlphaFoldDB" id="A0A835HXL1"/>
<name>A0A835HXL1_9MAGN</name>
<proteinExistence type="predicted"/>
<evidence type="ECO:0000256" key="2">
    <source>
        <dbReference type="SAM" id="Coils"/>
    </source>
</evidence>
<comment type="caution">
    <text evidence="5">The sequence shown here is derived from an EMBL/GenBank/DDBJ whole genome shotgun (WGS) entry which is preliminary data.</text>
</comment>
<evidence type="ECO:0000256" key="4">
    <source>
        <dbReference type="SAM" id="Phobius"/>
    </source>
</evidence>
<accession>A0A835HXL1</accession>
<feature type="transmembrane region" description="Helical" evidence="4">
    <location>
        <begin position="1063"/>
        <end position="1086"/>
    </location>
</feature>
<reference evidence="5 6" key="1">
    <citation type="submission" date="2020-10" db="EMBL/GenBank/DDBJ databases">
        <title>The Coptis chinensis genome and diversification of protoberbering-type alkaloids.</title>
        <authorList>
            <person name="Wang B."/>
            <person name="Shu S."/>
            <person name="Song C."/>
            <person name="Liu Y."/>
        </authorList>
    </citation>
    <scope>NUCLEOTIDE SEQUENCE [LARGE SCALE GENOMIC DNA]</scope>
    <source>
        <strain evidence="5">HL-2020</strain>
        <tissue evidence="5">Leaf</tissue>
    </source>
</reference>
<organism evidence="5 6">
    <name type="scientific">Coptis chinensis</name>
    <dbReference type="NCBI Taxonomy" id="261450"/>
    <lineage>
        <taxon>Eukaryota</taxon>
        <taxon>Viridiplantae</taxon>
        <taxon>Streptophyta</taxon>
        <taxon>Embryophyta</taxon>
        <taxon>Tracheophyta</taxon>
        <taxon>Spermatophyta</taxon>
        <taxon>Magnoliopsida</taxon>
        <taxon>Ranunculales</taxon>
        <taxon>Ranunculaceae</taxon>
        <taxon>Coptidoideae</taxon>
        <taxon>Coptis</taxon>
    </lineage>
</organism>
<feature type="coiled-coil region" evidence="2">
    <location>
        <begin position="234"/>
        <end position="268"/>
    </location>
</feature>
<dbReference type="Gene3D" id="3.30.470.20">
    <property type="entry name" value="ATP-grasp fold, B domain"/>
    <property type="match status" value="1"/>
</dbReference>